<keyword evidence="5" id="KW-0964">Secreted</keyword>
<evidence type="ECO:0000259" key="14">
    <source>
        <dbReference type="SMART" id="SM00199"/>
    </source>
</evidence>
<dbReference type="SMART" id="SM00199">
    <property type="entry name" value="SCY"/>
    <property type="match status" value="1"/>
</dbReference>
<dbReference type="AlphaFoldDB" id="A0A8I3NRM1"/>
<keyword evidence="8" id="KW-0395">Inflammatory response</keyword>
<evidence type="ECO:0000256" key="6">
    <source>
        <dbReference type="ARBA" id="ARBA00022729"/>
    </source>
</evidence>
<dbReference type="GO" id="GO:0005615">
    <property type="term" value="C:extracellular space"/>
    <property type="evidence" value="ECO:0007669"/>
    <property type="project" value="UniProtKB-KW"/>
</dbReference>
<reference evidence="15" key="2">
    <citation type="submission" date="2025-08" db="UniProtKB">
        <authorList>
            <consortium name="Ensembl"/>
        </authorList>
    </citation>
    <scope>IDENTIFICATION</scope>
    <source>
        <strain evidence="15">Boxer</strain>
    </source>
</reference>
<comment type="similarity">
    <text evidence="2">Belongs to the intercrine beta (chemokine CC) family.</text>
</comment>
<dbReference type="Proteomes" id="UP000805418">
    <property type="component" value="Chromosome 25"/>
</dbReference>
<dbReference type="FunCoup" id="A0A8I3NRM1">
    <property type="interactions" value="301"/>
</dbReference>
<keyword evidence="4" id="KW-0202">Cytokine</keyword>
<dbReference type="SUPFAM" id="SSF54117">
    <property type="entry name" value="Interleukin 8-like chemokines"/>
    <property type="match status" value="1"/>
</dbReference>
<dbReference type="Pfam" id="PF00048">
    <property type="entry name" value="IL8"/>
    <property type="match status" value="1"/>
</dbReference>
<dbReference type="PANTHER" id="PTHR12015:SF108">
    <property type="entry name" value="C-C MOTIF CHEMOKINE 20"/>
    <property type="match status" value="1"/>
</dbReference>
<dbReference type="InterPro" id="IPR039809">
    <property type="entry name" value="Chemokine_b/g/d"/>
</dbReference>
<evidence type="ECO:0000313" key="15">
    <source>
        <dbReference type="Ensembl" id="ENSCAFP00845023830.1"/>
    </source>
</evidence>
<dbReference type="GeneTree" id="ENSGT01150000287058"/>
<dbReference type="GO" id="GO:0006955">
    <property type="term" value="P:immune response"/>
    <property type="evidence" value="ECO:0007669"/>
    <property type="project" value="InterPro"/>
</dbReference>
<keyword evidence="3" id="KW-0145">Chemotaxis</keyword>
<organism evidence="15 16">
    <name type="scientific">Canis lupus familiaris</name>
    <name type="common">Dog</name>
    <name type="synonym">Canis familiaris</name>
    <dbReference type="NCBI Taxonomy" id="9615"/>
    <lineage>
        <taxon>Eukaryota</taxon>
        <taxon>Metazoa</taxon>
        <taxon>Chordata</taxon>
        <taxon>Craniata</taxon>
        <taxon>Vertebrata</taxon>
        <taxon>Euteleostomi</taxon>
        <taxon>Mammalia</taxon>
        <taxon>Eutheria</taxon>
        <taxon>Laurasiatheria</taxon>
        <taxon>Carnivora</taxon>
        <taxon>Caniformia</taxon>
        <taxon>Canidae</taxon>
        <taxon>Canis</taxon>
    </lineage>
</organism>
<evidence type="ECO:0000256" key="11">
    <source>
        <dbReference type="ARBA" id="ARBA00042282"/>
    </source>
</evidence>
<dbReference type="Gene3D" id="2.40.50.40">
    <property type="match status" value="1"/>
</dbReference>
<feature type="domain" description="Chemokine interleukin-8-like" evidence="14">
    <location>
        <begin position="24"/>
        <end position="84"/>
    </location>
</feature>
<dbReference type="OrthoDB" id="8870994at2759"/>
<evidence type="ECO:0000313" key="16">
    <source>
        <dbReference type="Proteomes" id="UP000805418"/>
    </source>
</evidence>
<dbReference type="CDD" id="cd01119">
    <property type="entry name" value="Chemokine_CC_DCCL"/>
    <property type="match status" value="1"/>
</dbReference>
<evidence type="ECO:0000256" key="8">
    <source>
        <dbReference type="ARBA" id="ARBA00023198"/>
    </source>
</evidence>
<dbReference type="Ensembl" id="ENSCAFT00845030384.1">
    <property type="protein sequence ID" value="ENSCAFP00845023830.1"/>
    <property type="gene ID" value="ENSCAFG00845017158.1"/>
</dbReference>
<comment type="function">
    <text evidence="13">Chemokine, which displays chemotactic activity for T lymphocytes, preferentially Th2 cells, but not monocytes or granulocytes. Therefore plays an important role in a wide range of inflammatory and immunological processes. Acts by binding to CCR4 at T-cell surface. Mediates GM-CSF/CSF2-driven pain and inflammation. In the brain, required to maintain the typical, highly branched morphology of hippocampal microglia under homeostatic conditions. May be important for the appropriate adaptation of microglial morphology and synaptic plasticity to acute lipopolysaccharide (LPS)-induced neuroinflammation. Plays a role in wound healing, mainly by inducing fibroblast migration into the wound.</text>
</comment>
<evidence type="ECO:0000256" key="4">
    <source>
        <dbReference type="ARBA" id="ARBA00022514"/>
    </source>
</evidence>
<evidence type="ECO:0000256" key="3">
    <source>
        <dbReference type="ARBA" id="ARBA00022500"/>
    </source>
</evidence>
<dbReference type="GO" id="GO:0006954">
    <property type="term" value="P:inflammatory response"/>
    <property type="evidence" value="ECO:0007669"/>
    <property type="project" value="UniProtKB-KW"/>
</dbReference>
<keyword evidence="16" id="KW-1185">Reference proteome</keyword>
<evidence type="ECO:0000256" key="1">
    <source>
        <dbReference type="ARBA" id="ARBA00004613"/>
    </source>
</evidence>
<reference evidence="15" key="3">
    <citation type="submission" date="2025-09" db="UniProtKB">
        <authorList>
            <consortium name="Ensembl"/>
        </authorList>
    </citation>
    <scope>IDENTIFICATION</scope>
    <source>
        <strain evidence="15">Boxer</strain>
    </source>
</reference>
<reference evidence="15" key="1">
    <citation type="submission" date="2020-03" db="EMBL/GenBank/DDBJ databases">
        <title>Long-read based genome assembly of a Labrador retriever dog.</title>
        <authorList>
            <person name="Eory L."/>
            <person name="Zhang W."/>
            <person name="Schoenebeck J."/>
        </authorList>
    </citation>
    <scope>NUCLEOTIDE SEQUENCE [LARGE SCALE GENOMIC DNA]</scope>
    <source>
        <strain evidence="15">Labrador retriever</strain>
    </source>
</reference>
<dbReference type="InterPro" id="IPR001811">
    <property type="entry name" value="Chemokine_IL8-like_dom"/>
</dbReference>
<dbReference type="InterPro" id="IPR036048">
    <property type="entry name" value="Interleukin_8-like_sf"/>
</dbReference>
<evidence type="ECO:0000256" key="7">
    <source>
        <dbReference type="ARBA" id="ARBA00023157"/>
    </source>
</evidence>
<gene>
    <name evidence="15" type="primary">CCL20</name>
</gene>
<proteinExistence type="inferred from homology"/>
<keyword evidence="6" id="KW-0732">Signal</keyword>
<dbReference type="GO" id="GO:0008009">
    <property type="term" value="F:chemokine activity"/>
    <property type="evidence" value="ECO:0007669"/>
    <property type="project" value="InterPro"/>
</dbReference>
<dbReference type="InterPro" id="IPR034133">
    <property type="entry name" value="Chemokine_CC_DCCL"/>
</dbReference>
<evidence type="ECO:0000256" key="10">
    <source>
        <dbReference type="ARBA" id="ARBA00042201"/>
    </source>
</evidence>
<dbReference type="FunFam" id="2.40.50.40:FF:000012">
    <property type="entry name" value="C-C motif chemokine"/>
    <property type="match status" value="1"/>
</dbReference>
<evidence type="ECO:0000256" key="2">
    <source>
        <dbReference type="ARBA" id="ARBA00010868"/>
    </source>
</evidence>
<comment type="subcellular location">
    <subcellularLocation>
        <location evidence="1">Secreted</location>
    </subcellularLocation>
</comment>
<evidence type="ECO:0000256" key="13">
    <source>
        <dbReference type="ARBA" id="ARBA00046039"/>
    </source>
</evidence>
<evidence type="ECO:0000256" key="5">
    <source>
        <dbReference type="ARBA" id="ARBA00022525"/>
    </source>
</evidence>
<dbReference type="PANTHER" id="PTHR12015">
    <property type="entry name" value="SMALL INDUCIBLE CYTOKINE A"/>
    <property type="match status" value="1"/>
</dbReference>
<protein>
    <recommendedName>
        <fullName evidence="9">C-C motif chemokine 17</fullName>
    </recommendedName>
    <alternativeName>
        <fullName evidence="12">CC chemokine TARC</fullName>
    </alternativeName>
    <alternativeName>
        <fullName evidence="10">Small-inducible cytokine A17</fullName>
    </alternativeName>
    <alternativeName>
        <fullName evidence="11">Thymus and activation-regulated chemokine</fullName>
    </alternativeName>
</protein>
<evidence type="ECO:0000256" key="9">
    <source>
        <dbReference type="ARBA" id="ARBA00040695"/>
    </source>
</evidence>
<keyword evidence="7" id="KW-1015">Disulfide bond</keyword>
<evidence type="ECO:0000256" key="12">
    <source>
        <dbReference type="ARBA" id="ARBA00043202"/>
    </source>
</evidence>
<sequence length="113" mass="12565">MIAITGYIHPCGLNPFNFFSAASNFDCCLRYTEHMVPPGSIMGFTQQLANEACDINAVIFYTKKKKAVCADPKKKWVKRTVRLLRYGTFAIGSSSNVWGKGHAGSQAHWDPYA</sequence>
<accession>A0A8I3NRM1</accession>
<name>A0A8I3NRM1_CANLF</name>